<sequence>MKKILIKKFSLWWFVAAILSFIPFMSLASDSCSIDFYSKRFLTSGPIVDGTLLGHGRAVCNHPHDGFVLWLDEGGIESGGQIAAPSEPAGSIRSIRARIDTDLPAIKEEAVRGLRVITSENSVNFRILADGHQEVGPGVWRFIISAADILNNKDI</sequence>
<dbReference type="Gene3D" id="2.60.40.1570">
    <property type="entry name" value="Dr adhesin"/>
    <property type="match status" value="1"/>
</dbReference>
<dbReference type="InterPro" id="IPR008394">
    <property type="entry name" value="AfaD"/>
</dbReference>
<dbReference type="CDD" id="cd18776">
    <property type="entry name" value="AfaD-like"/>
    <property type="match status" value="1"/>
</dbReference>
<dbReference type="Pfam" id="PF05775">
    <property type="entry name" value="AfaD"/>
    <property type="match status" value="1"/>
</dbReference>
<dbReference type="AlphaFoldDB" id="A0A1S6XY43"/>
<evidence type="ECO:0000256" key="1">
    <source>
        <dbReference type="ARBA" id="ARBA00022729"/>
    </source>
</evidence>
<dbReference type="RefSeq" id="WP_172689209.1">
    <property type="nucleotide sequence ID" value="NZ_KX858825.1"/>
</dbReference>
<organism evidence="2">
    <name type="scientific">Enterobacter cloacae</name>
    <dbReference type="NCBI Taxonomy" id="550"/>
    <lineage>
        <taxon>Bacteria</taxon>
        <taxon>Pseudomonadati</taxon>
        <taxon>Pseudomonadota</taxon>
        <taxon>Gammaproteobacteria</taxon>
        <taxon>Enterobacterales</taxon>
        <taxon>Enterobacteriaceae</taxon>
        <taxon>Enterobacter</taxon>
        <taxon>Enterobacter cloacae complex</taxon>
    </lineage>
</organism>
<reference evidence="2" key="1">
    <citation type="journal article" date="2017" name="Antimicrob. Agents Chemother.">
        <title>Enterobacter cloacae Complex Isolates Harboring blaNMC-A or blaIMI-Type Class A Carbapenemase Genes on Novel Chromosomal Integrative Elements and Plasmids.</title>
        <authorList>
            <person name="Boyd D.A."/>
            <person name="Mataseje L.F."/>
            <person name="Davidson R."/>
            <person name="Delport J.A."/>
            <person name="Fuller J."/>
            <person name="Hoang L."/>
            <person name="Lefebvre B."/>
            <person name="Levett P.N."/>
            <person name="Roscoe D.L."/>
            <person name="Willey B.M."/>
            <person name="Mulvey M.R."/>
        </authorList>
    </citation>
    <scope>NUCLEOTIDE SEQUENCE</scope>
    <source>
        <strain evidence="2">N13-1531</strain>
        <plasmid evidence="2">pIMI-5</plasmid>
    </source>
</reference>
<dbReference type="InterPro" id="IPR008966">
    <property type="entry name" value="Adhesion_dom_sf"/>
</dbReference>
<dbReference type="EMBL" id="KX858825">
    <property type="protein sequence ID" value="AQX35351.1"/>
    <property type="molecule type" value="Genomic_DNA"/>
</dbReference>
<dbReference type="InterPro" id="IPR037028">
    <property type="entry name" value="Dr_adhesin_sf"/>
</dbReference>
<protein>
    <submittedName>
        <fullName evidence="2">Enterobacteria AfaD invasin protein</fullName>
    </submittedName>
</protein>
<name>A0A1S6XY43_ENTCL</name>
<keyword evidence="1" id="KW-0732">Signal</keyword>
<proteinExistence type="predicted"/>
<keyword evidence="2" id="KW-0614">Plasmid</keyword>
<gene>
    <name evidence="2" type="ORF">PIMI5_00034</name>
</gene>
<evidence type="ECO:0000313" key="2">
    <source>
        <dbReference type="EMBL" id="AQX35351.1"/>
    </source>
</evidence>
<accession>A0A1S6XY43</accession>
<dbReference type="SUPFAM" id="SSF49401">
    <property type="entry name" value="Bacterial adhesins"/>
    <property type="match status" value="1"/>
</dbReference>
<geneLocation type="plasmid" evidence="2">
    <name>pIMI-5</name>
</geneLocation>